<reference evidence="1 2" key="1">
    <citation type="submission" date="2024-01" db="EMBL/GenBank/DDBJ databases">
        <title>The genomes of 5 underutilized Papilionoideae crops provide insights into root nodulation and disease resistanc.</title>
        <authorList>
            <person name="Yuan L."/>
        </authorList>
    </citation>
    <scope>NUCLEOTIDE SEQUENCE [LARGE SCALE GENOMIC DNA]</scope>
    <source>
        <strain evidence="1">ZHUSHIDOU_FW_LH</strain>
        <tissue evidence="1">Leaf</tissue>
    </source>
</reference>
<name>A0AAN9HSU1_CROPI</name>
<proteinExistence type="predicted"/>
<dbReference type="Proteomes" id="UP001372338">
    <property type="component" value="Unassembled WGS sequence"/>
</dbReference>
<keyword evidence="2" id="KW-1185">Reference proteome</keyword>
<sequence length="115" mass="13101">MAVSYMCLPYKAYTRIPLLPLFSFSNYVNPLPSRFSRFPTLFSPSSPLIFNPHTLAQLKIDVTTNQHCSCFQQHPLANVAKCSPDTVLTTPKMQQQPTSFTFAPPCFLRERNWAT</sequence>
<organism evidence="1 2">
    <name type="scientific">Crotalaria pallida</name>
    <name type="common">Smooth rattlebox</name>
    <name type="synonym">Crotalaria striata</name>
    <dbReference type="NCBI Taxonomy" id="3830"/>
    <lineage>
        <taxon>Eukaryota</taxon>
        <taxon>Viridiplantae</taxon>
        <taxon>Streptophyta</taxon>
        <taxon>Embryophyta</taxon>
        <taxon>Tracheophyta</taxon>
        <taxon>Spermatophyta</taxon>
        <taxon>Magnoliopsida</taxon>
        <taxon>eudicotyledons</taxon>
        <taxon>Gunneridae</taxon>
        <taxon>Pentapetalae</taxon>
        <taxon>rosids</taxon>
        <taxon>fabids</taxon>
        <taxon>Fabales</taxon>
        <taxon>Fabaceae</taxon>
        <taxon>Papilionoideae</taxon>
        <taxon>50 kb inversion clade</taxon>
        <taxon>genistoids sensu lato</taxon>
        <taxon>core genistoids</taxon>
        <taxon>Crotalarieae</taxon>
        <taxon>Crotalaria</taxon>
    </lineage>
</organism>
<comment type="caution">
    <text evidence="1">The sequence shown here is derived from an EMBL/GenBank/DDBJ whole genome shotgun (WGS) entry which is preliminary data.</text>
</comment>
<gene>
    <name evidence="1" type="ORF">RIF29_38916</name>
</gene>
<dbReference type="EMBL" id="JAYWIO010000008">
    <property type="protein sequence ID" value="KAK7244098.1"/>
    <property type="molecule type" value="Genomic_DNA"/>
</dbReference>
<accession>A0AAN9HSU1</accession>
<evidence type="ECO:0000313" key="1">
    <source>
        <dbReference type="EMBL" id="KAK7244098.1"/>
    </source>
</evidence>
<protein>
    <submittedName>
        <fullName evidence="1">Uncharacterized protein</fullName>
    </submittedName>
</protein>
<dbReference type="AlphaFoldDB" id="A0AAN9HSU1"/>
<evidence type="ECO:0000313" key="2">
    <source>
        <dbReference type="Proteomes" id="UP001372338"/>
    </source>
</evidence>